<dbReference type="InterPro" id="IPR050378">
    <property type="entry name" value="Metallo-dep_Hydrolases_sf"/>
</dbReference>
<proteinExistence type="predicted"/>
<gene>
    <name evidence="3" type="ORF">DVW87_05240</name>
</gene>
<keyword evidence="4" id="KW-1185">Reference proteome</keyword>
<dbReference type="Proteomes" id="UP000253918">
    <property type="component" value="Unassembled WGS sequence"/>
</dbReference>
<dbReference type="Pfam" id="PF07969">
    <property type="entry name" value="Amidohydro_3"/>
    <property type="match status" value="1"/>
</dbReference>
<evidence type="ECO:0000313" key="3">
    <source>
        <dbReference type="EMBL" id="RDE07062.1"/>
    </source>
</evidence>
<dbReference type="InterPro" id="IPR013108">
    <property type="entry name" value="Amidohydro_3"/>
</dbReference>
<accession>A0A369W1B6</accession>
<dbReference type="SUPFAM" id="SSF51338">
    <property type="entry name" value="Composite domain of metallo-dependent hydrolases"/>
    <property type="match status" value="1"/>
</dbReference>
<dbReference type="Gene3D" id="3.20.20.140">
    <property type="entry name" value="Metal-dependent hydrolases"/>
    <property type="match status" value="2"/>
</dbReference>
<dbReference type="GO" id="GO:0016810">
    <property type="term" value="F:hydrolase activity, acting on carbon-nitrogen (but not peptide) bonds"/>
    <property type="evidence" value="ECO:0007669"/>
    <property type="project" value="InterPro"/>
</dbReference>
<sequence>MNKRSLALLLGLAGCSTGPRAPAPPASADLAITGGTIYTGADAPFTGTVAVSGDRITYVGTASVKAGRTIDARGMVVAPGFIDPHTHVGAQLASTKAEARLVPAFLMQGVTTAFIGNDGGGELDSAKVLGAAAEKPVGINYATYVGFGSVRGAVVGAEKRDPTPAELDREKALVAAAMCGGAMGLSTGLFYAPQSFSKTEEVIALAAEAGKRGGYYDSHIRDESSYTVGLGAAIDEAIRIGREGHLPSHISHIKALGVDVQGQAPAIIAKVNAARAAGQDVTADQYPWSASGTSLVASLVPLWAQDGGRPALLKRFDDPALAARLHVDMAEGMRKRGGAATLLIVEGRHKGKRLSEVAQALGKPPIDAAIAVIREHDPAVASFNQSEADIAAFMQQPWVMTGSDASTGHPRVFGTFARKYRKYVVEDHVISLRDFIERSSALPADWFHLEGRGHLKAGAFADMVVFDPATYAPRATYEAPEQLATGVRTVLVNGRVAVDNGALTGTAAGRALPHTPTPGSCGK</sequence>
<dbReference type="SUPFAM" id="SSF51556">
    <property type="entry name" value="Metallo-dependent hydrolases"/>
    <property type="match status" value="1"/>
</dbReference>
<dbReference type="AlphaFoldDB" id="A0A369W1B6"/>
<dbReference type="PANTHER" id="PTHR11647">
    <property type="entry name" value="HYDRANTOINASE/DIHYDROPYRIMIDINASE FAMILY MEMBER"/>
    <property type="match status" value="1"/>
</dbReference>
<reference evidence="3 4" key="1">
    <citation type="submission" date="2018-07" db="EMBL/GenBank/DDBJ databases">
        <title>a novel species of Sphingomonas isolated from the rhizosphere soil of Araceae plant.</title>
        <authorList>
            <person name="Zhiyong W."/>
            <person name="Qinglan Z."/>
            <person name="Zhiwei F."/>
            <person name="Ding X."/>
            <person name="Gejiao W."/>
            <person name="Shixue Z."/>
        </authorList>
    </citation>
    <scope>NUCLEOTIDE SEQUENCE [LARGE SCALE GENOMIC DNA]</scope>
    <source>
        <strain evidence="3 4">WZY 27</strain>
    </source>
</reference>
<feature type="domain" description="Amidohydrolase 3" evidence="2">
    <location>
        <begin position="68"/>
        <end position="497"/>
    </location>
</feature>
<dbReference type="PANTHER" id="PTHR11647:SF1">
    <property type="entry name" value="COLLAPSIN RESPONSE MEDIATOR PROTEIN"/>
    <property type="match status" value="1"/>
</dbReference>
<protein>
    <submittedName>
        <fullName evidence="3">D-aminoacylase</fullName>
    </submittedName>
</protein>
<dbReference type="RefSeq" id="WP_114686642.1">
    <property type="nucleotide sequence ID" value="NZ_QQNB01000001.1"/>
</dbReference>
<dbReference type="PROSITE" id="PS51257">
    <property type="entry name" value="PROKAR_LIPOPROTEIN"/>
    <property type="match status" value="1"/>
</dbReference>
<evidence type="ECO:0000256" key="1">
    <source>
        <dbReference type="SAM" id="SignalP"/>
    </source>
</evidence>
<dbReference type="InterPro" id="IPR032466">
    <property type="entry name" value="Metal_Hydrolase"/>
</dbReference>
<dbReference type="InterPro" id="IPR011059">
    <property type="entry name" value="Metal-dep_hydrolase_composite"/>
</dbReference>
<keyword evidence="1" id="KW-0732">Signal</keyword>
<feature type="chain" id="PRO_5016828444" evidence="1">
    <location>
        <begin position="22"/>
        <end position="523"/>
    </location>
</feature>
<organism evidence="3 4">
    <name type="scientific">Sphingomonas aracearum</name>
    <dbReference type="NCBI Taxonomy" id="2283317"/>
    <lineage>
        <taxon>Bacteria</taxon>
        <taxon>Pseudomonadati</taxon>
        <taxon>Pseudomonadota</taxon>
        <taxon>Alphaproteobacteria</taxon>
        <taxon>Sphingomonadales</taxon>
        <taxon>Sphingomonadaceae</taxon>
        <taxon>Sphingomonas</taxon>
    </lineage>
</organism>
<evidence type="ECO:0000313" key="4">
    <source>
        <dbReference type="Proteomes" id="UP000253918"/>
    </source>
</evidence>
<evidence type="ECO:0000259" key="2">
    <source>
        <dbReference type="Pfam" id="PF07969"/>
    </source>
</evidence>
<name>A0A369W1B6_9SPHN</name>
<feature type="signal peptide" evidence="1">
    <location>
        <begin position="1"/>
        <end position="21"/>
    </location>
</feature>
<dbReference type="OrthoDB" id="9766983at2"/>
<dbReference type="EMBL" id="QQNB01000001">
    <property type="protein sequence ID" value="RDE07062.1"/>
    <property type="molecule type" value="Genomic_DNA"/>
</dbReference>
<comment type="caution">
    <text evidence="3">The sequence shown here is derived from an EMBL/GenBank/DDBJ whole genome shotgun (WGS) entry which is preliminary data.</text>
</comment>